<evidence type="ECO:0000313" key="14">
    <source>
        <dbReference type="EMBL" id="NRF69243.1"/>
    </source>
</evidence>
<keyword evidence="5 12" id="KW-0812">Transmembrane</keyword>
<evidence type="ECO:0000256" key="1">
    <source>
        <dbReference type="ARBA" id="ARBA00001947"/>
    </source>
</evidence>
<evidence type="ECO:0000256" key="10">
    <source>
        <dbReference type="ARBA" id="ARBA00023049"/>
    </source>
</evidence>
<keyword evidence="4" id="KW-0645">Protease</keyword>
<dbReference type="Pfam" id="PF01435">
    <property type="entry name" value="Peptidase_M48"/>
    <property type="match status" value="1"/>
</dbReference>
<evidence type="ECO:0000256" key="9">
    <source>
        <dbReference type="ARBA" id="ARBA00022989"/>
    </source>
</evidence>
<gene>
    <name evidence="14" type="ORF">HLB44_19790</name>
</gene>
<dbReference type="GO" id="GO:0008237">
    <property type="term" value="F:metallopeptidase activity"/>
    <property type="evidence" value="ECO:0007669"/>
    <property type="project" value="UniProtKB-KW"/>
</dbReference>
<dbReference type="Proteomes" id="UP000737171">
    <property type="component" value="Unassembled WGS sequence"/>
</dbReference>
<comment type="subcellular location">
    <subcellularLocation>
        <location evidence="2">Cell membrane</location>
        <topology evidence="2">Multi-pass membrane protein</topology>
    </subcellularLocation>
</comment>
<name>A0ABX2EKS7_9BURK</name>
<organism evidence="14 15">
    <name type="scientific">Pseudaquabacterium terrae</name>
    <dbReference type="NCBI Taxonomy" id="2732868"/>
    <lineage>
        <taxon>Bacteria</taxon>
        <taxon>Pseudomonadati</taxon>
        <taxon>Pseudomonadota</taxon>
        <taxon>Betaproteobacteria</taxon>
        <taxon>Burkholderiales</taxon>
        <taxon>Sphaerotilaceae</taxon>
        <taxon>Pseudaquabacterium</taxon>
    </lineage>
</organism>
<evidence type="ECO:0000256" key="5">
    <source>
        <dbReference type="ARBA" id="ARBA00022692"/>
    </source>
</evidence>
<keyword evidence="10 14" id="KW-0482">Metalloprotease</keyword>
<evidence type="ECO:0000256" key="4">
    <source>
        <dbReference type="ARBA" id="ARBA00022670"/>
    </source>
</evidence>
<keyword evidence="3" id="KW-1003">Cell membrane</keyword>
<keyword evidence="8" id="KW-0862">Zinc</keyword>
<evidence type="ECO:0000256" key="8">
    <source>
        <dbReference type="ARBA" id="ARBA00022833"/>
    </source>
</evidence>
<dbReference type="PANTHER" id="PTHR43221:SF1">
    <property type="entry name" value="PROTEASE HTPX"/>
    <property type="match status" value="1"/>
</dbReference>
<evidence type="ECO:0000256" key="3">
    <source>
        <dbReference type="ARBA" id="ARBA00022475"/>
    </source>
</evidence>
<keyword evidence="9 12" id="KW-1133">Transmembrane helix</keyword>
<dbReference type="InterPro" id="IPR050083">
    <property type="entry name" value="HtpX_protease"/>
</dbReference>
<dbReference type="CDD" id="cd07328">
    <property type="entry name" value="M48_Ste24p_like"/>
    <property type="match status" value="1"/>
</dbReference>
<protein>
    <submittedName>
        <fullName evidence="14">M48 family metalloprotease</fullName>
    </submittedName>
</protein>
<dbReference type="PANTHER" id="PTHR43221">
    <property type="entry name" value="PROTEASE HTPX"/>
    <property type="match status" value="1"/>
</dbReference>
<dbReference type="Gene3D" id="3.30.2010.10">
    <property type="entry name" value="Metalloproteases ('zincins'), catalytic domain"/>
    <property type="match status" value="1"/>
</dbReference>
<evidence type="ECO:0000256" key="6">
    <source>
        <dbReference type="ARBA" id="ARBA00022723"/>
    </source>
</evidence>
<evidence type="ECO:0000256" key="2">
    <source>
        <dbReference type="ARBA" id="ARBA00004651"/>
    </source>
</evidence>
<feature type="transmembrane region" description="Helical" evidence="12">
    <location>
        <begin position="67"/>
        <end position="89"/>
    </location>
</feature>
<reference evidence="14 15" key="1">
    <citation type="submission" date="2020-05" db="EMBL/GenBank/DDBJ databases">
        <title>Aquincola sp. isolate from soil.</title>
        <authorList>
            <person name="Han J."/>
            <person name="Kim D.-U."/>
        </authorList>
    </citation>
    <scope>NUCLEOTIDE SEQUENCE [LARGE SCALE GENOMIC DNA]</scope>
    <source>
        <strain evidence="14 15">S2</strain>
    </source>
</reference>
<evidence type="ECO:0000313" key="15">
    <source>
        <dbReference type="Proteomes" id="UP000737171"/>
    </source>
</evidence>
<keyword evidence="7" id="KW-0378">Hydrolase</keyword>
<keyword evidence="6" id="KW-0479">Metal-binding</keyword>
<accession>A0ABX2EKS7</accession>
<dbReference type="InterPro" id="IPR001915">
    <property type="entry name" value="Peptidase_M48"/>
</dbReference>
<dbReference type="RefSeq" id="WP_173125786.1">
    <property type="nucleotide sequence ID" value="NZ_JABRWJ010000006.1"/>
</dbReference>
<sequence length="638" mass="70178">MEIERFKRMVAHLEAESAAAPARYQAKVALLALLGFGILALVLGIAGFGLLLLAGLAIGMLFNGTALILLLLKLGKLLLVLAIPLWFLVRSALKALFVRLPAPQGLPVTRTDAPALFEALDGMRRRLRGPRVHQVLLVDEVNAAIVQRPLFGLIGWPRNHLLLGLPLLDSLAPDEALAVVAHEYGHLAGSHGRFAAFIYRLRLTWATIDALASQWQGFAGRALRRLVGWYAPYFNAYTHVLARANEYQADRASVDLVGAAAAAAALKRVNLAGAHHEAFYGQVFERVIHDARPPADLQQRWAEVSAQAATQPNAQRWLGDALDREGGVLDTHPPLRARLAALPGAAAALQEMPPPHTGPSAAEAWLGALLPALRQQLQQAWTERIAEPWAERHQQAQQQRNRLAALRAQAALNDDEAFECLRLRAQLEPAPELATAVADFNAGHVDHAPALYLEGTLRLDAGDAAGLTLIERAMALDADAIKPGCERCHAFFAERRDSAQAEVYAERWRRRDTLERERAEQLGRLDHGHALAPAELDAATRLRVDELLAALGSFKPAAVYLVRRTLPADPSFPAYVLALEFGWWARRGRRPQQALDRAAAYEWPLPLMICLLDRQPAAWQRRLRAVRGARRRCASLAR</sequence>
<feature type="domain" description="Peptidase M48" evidence="13">
    <location>
        <begin position="160"/>
        <end position="343"/>
    </location>
</feature>
<keyword evidence="11 12" id="KW-0472">Membrane</keyword>
<proteinExistence type="predicted"/>
<evidence type="ECO:0000259" key="13">
    <source>
        <dbReference type="Pfam" id="PF01435"/>
    </source>
</evidence>
<evidence type="ECO:0000256" key="7">
    <source>
        <dbReference type="ARBA" id="ARBA00022801"/>
    </source>
</evidence>
<comment type="cofactor">
    <cofactor evidence="1">
        <name>Zn(2+)</name>
        <dbReference type="ChEBI" id="CHEBI:29105"/>
    </cofactor>
</comment>
<dbReference type="EMBL" id="JABRWJ010000006">
    <property type="protein sequence ID" value="NRF69243.1"/>
    <property type="molecule type" value="Genomic_DNA"/>
</dbReference>
<keyword evidence="15" id="KW-1185">Reference proteome</keyword>
<feature type="transmembrane region" description="Helical" evidence="12">
    <location>
        <begin position="28"/>
        <end position="61"/>
    </location>
</feature>
<evidence type="ECO:0000256" key="12">
    <source>
        <dbReference type="SAM" id="Phobius"/>
    </source>
</evidence>
<comment type="caution">
    <text evidence="14">The sequence shown here is derived from an EMBL/GenBank/DDBJ whole genome shotgun (WGS) entry which is preliminary data.</text>
</comment>
<evidence type="ECO:0000256" key="11">
    <source>
        <dbReference type="ARBA" id="ARBA00023136"/>
    </source>
</evidence>